<accession>A0A0V8M486</accession>
<dbReference type="NCBIfam" id="TIGR03831">
    <property type="entry name" value="YgiT_finger"/>
    <property type="match status" value="1"/>
</dbReference>
<dbReference type="Proteomes" id="UP000053577">
    <property type="component" value="Unassembled WGS sequence"/>
</dbReference>
<dbReference type="InterPro" id="IPR022452">
    <property type="entry name" value="MqsA"/>
</dbReference>
<evidence type="ECO:0000313" key="3">
    <source>
        <dbReference type="Proteomes" id="UP000053577"/>
    </source>
</evidence>
<evidence type="ECO:0000259" key="1">
    <source>
        <dbReference type="PROSITE" id="PS50943"/>
    </source>
</evidence>
<organism evidence="2 3">
    <name type="scientific">Dehalococcoides mccartyi</name>
    <dbReference type="NCBI Taxonomy" id="61435"/>
    <lineage>
        <taxon>Bacteria</taxon>
        <taxon>Bacillati</taxon>
        <taxon>Chloroflexota</taxon>
        <taxon>Dehalococcoidia</taxon>
        <taxon>Dehalococcoidales</taxon>
        <taxon>Dehalococcoidaceae</taxon>
        <taxon>Dehalococcoides</taxon>
    </lineage>
</organism>
<sequence length="337" mass="38670">MKTIKTTRGLCTNCEKESEVELVVKKETFNVRGEPIAVDVEYSRCKECGDEVLNPAVNHDPFELAYREYRRKHALLQPEEITDWRKAHHLSQGEFARLLGIGIATLNRYENGSLQNESHEKLLRLAMDSSNLLKLIEKSEGIFSESRKKKILETLRESEEVSCSLDDTIMITFGGADRTNLNGFRKLDLSKLYNAVLFFSRGGVLKSKLNKLLFYADFKHFKEYALSITGLQYAHLPYGPVPDNYAMYYATLLSKGLVEFIEEFYPSGYVGEVIKTVKEPDLNVFTPSELRIMATVMEDFKGYNASQIQEFSHKEKGYQQTHDGEIIPYTYANELNY</sequence>
<dbReference type="SUPFAM" id="SSF47413">
    <property type="entry name" value="lambda repressor-like DNA-binding domains"/>
    <property type="match status" value="1"/>
</dbReference>
<dbReference type="PROSITE" id="PS50943">
    <property type="entry name" value="HTH_CROC1"/>
    <property type="match status" value="1"/>
</dbReference>
<name>A0A0V8M486_9CHLR</name>
<dbReference type="Gene3D" id="1.10.260.40">
    <property type="entry name" value="lambda repressor-like DNA-binding domains"/>
    <property type="match status" value="1"/>
</dbReference>
<dbReference type="GO" id="GO:0003677">
    <property type="term" value="F:DNA binding"/>
    <property type="evidence" value="ECO:0007669"/>
    <property type="project" value="InterPro"/>
</dbReference>
<dbReference type="InterPro" id="IPR001387">
    <property type="entry name" value="Cro/C1-type_HTH"/>
</dbReference>
<evidence type="ECO:0000313" key="2">
    <source>
        <dbReference type="EMBL" id="KSV18484.1"/>
    </source>
</evidence>
<dbReference type="InterPro" id="IPR010982">
    <property type="entry name" value="Lambda_DNA-bd_dom_sf"/>
</dbReference>
<reference evidence="2 3" key="1">
    <citation type="journal article" date="2015" name="Sci. Rep.">
        <title>A comparative genomics and reductive dehalogenase gene transcription study of two chloroethene-respiring bacteria, Dehalococcoides mccartyi strains MB and 11a.</title>
        <authorList>
            <person name="Low A."/>
            <person name="Shen Z."/>
            <person name="Cheng D."/>
            <person name="Rogers M.J."/>
            <person name="Lee P.K."/>
            <person name="He J."/>
        </authorList>
    </citation>
    <scope>NUCLEOTIDE SEQUENCE [LARGE SCALE GENOMIC DNA]</scope>
    <source>
        <strain evidence="2 3">MB</strain>
    </source>
</reference>
<dbReference type="AlphaFoldDB" id="A0A0V8M486"/>
<dbReference type="InterPro" id="IPR032758">
    <property type="entry name" value="MqsA/HigA-2"/>
</dbReference>
<dbReference type="OrthoDB" id="9804491at2"/>
<feature type="domain" description="HTH cro/C1-type" evidence="1">
    <location>
        <begin position="81"/>
        <end position="126"/>
    </location>
</feature>
<dbReference type="InterPro" id="IPR025272">
    <property type="entry name" value="SocA_Panacea"/>
</dbReference>
<dbReference type="Pfam" id="PF13274">
    <property type="entry name" value="SocA_Panacea"/>
    <property type="match status" value="1"/>
</dbReference>
<dbReference type="NCBIfam" id="TIGR03830">
    <property type="entry name" value="CxxCG_CxxCG_HTH"/>
    <property type="match status" value="1"/>
</dbReference>
<dbReference type="PATRIC" id="fig|61435.5.peg.592"/>
<dbReference type="RefSeq" id="WP_058292329.1">
    <property type="nucleotide sequence ID" value="NZ_JGYD01000011.1"/>
</dbReference>
<dbReference type="Pfam" id="PF15731">
    <property type="entry name" value="MqsA_antitoxin"/>
    <property type="match status" value="1"/>
</dbReference>
<gene>
    <name evidence="2" type="ORF">DA01_02945</name>
</gene>
<proteinExistence type="predicted"/>
<protein>
    <recommendedName>
        <fullName evidence="1">HTH cro/C1-type domain-containing protein</fullName>
    </recommendedName>
</protein>
<dbReference type="EMBL" id="JGYD01000011">
    <property type="protein sequence ID" value="KSV18484.1"/>
    <property type="molecule type" value="Genomic_DNA"/>
</dbReference>
<comment type="caution">
    <text evidence="2">The sequence shown here is derived from an EMBL/GenBank/DDBJ whole genome shotgun (WGS) entry which is preliminary data.</text>
</comment>
<dbReference type="InterPro" id="IPR022453">
    <property type="entry name" value="Znf_MqsA-type"/>
</dbReference>
<dbReference type="CDD" id="cd00093">
    <property type="entry name" value="HTH_XRE"/>
    <property type="match status" value="1"/>
</dbReference>